<name>A0A923RXE2_9FIRM</name>
<proteinExistence type="predicted"/>
<dbReference type="Proteomes" id="UP000606499">
    <property type="component" value="Unassembled WGS sequence"/>
</dbReference>
<comment type="caution">
    <text evidence="1">The sequence shown here is derived from an EMBL/GenBank/DDBJ whole genome shotgun (WGS) entry which is preliminary data.</text>
</comment>
<dbReference type="AlphaFoldDB" id="A0A923RXE2"/>
<dbReference type="RefSeq" id="WP_152959543.1">
    <property type="nucleotide sequence ID" value="NZ_JACOPL010000061.1"/>
</dbReference>
<gene>
    <name evidence="1" type="ORF">H8S45_15790</name>
</gene>
<evidence type="ECO:0000313" key="1">
    <source>
        <dbReference type="EMBL" id="MBC5726899.1"/>
    </source>
</evidence>
<protein>
    <submittedName>
        <fullName evidence="1">Uncharacterized protein</fullName>
    </submittedName>
</protein>
<organism evidence="1 2">
    <name type="scientific">Agathobaculum faecis</name>
    <dbReference type="NCBI Taxonomy" id="2763013"/>
    <lineage>
        <taxon>Bacteria</taxon>
        <taxon>Bacillati</taxon>
        <taxon>Bacillota</taxon>
        <taxon>Clostridia</taxon>
        <taxon>Eubacteriales</taxon>
        <taxon>Butyricicoccaceae</taxon>
        <taxon>Agathobaculum</taxon>
    </lineage>
</organism>
<keyword evidence="2" id="KW-1185">Reference proteome</keyword>
<reference evidence="1" key="1">
    <citation type="submission" date="2020-08" db="EMBL/GenBank/DDBJ databases">
        <title>Genome public.</title>
        <authorList>
            <person name="Liu C."/>
            <person name="Sun Q."/>
        </authorList>
    </citation>
    <scope>NUCLEOTIDE SEQUENCE</scope>
    <source>
        <strain evidence="1">NSJ-28</strain>
    </source>
</reference>
<accession>A0A923RXE2</accession>
<sequence length="81" mass="9087">MNMGQMLMQGLTANNPMVAQIMQMKNSGMTPQQALQQMAQSNPQMRQIMQGGNPQQAAMNMLKEAGLDPQQFMRQANQLFK</sequence>
<evidence type="ECO:0000313" key="2">
    <source>
        <dbReference type="Proteomes" id="UP000606499"/>
    </source>
</evidence>
<dbReference type="EMBL" id="JACOPL010000061">
    <property type="protein sequence ID" value="MBC5726899.1"/>
    <property type="molecule type" value="Genomic_DNA"/>
</dbReference>